<sequence>MKNKDLFQELRFQLNYYQIKMEMWWYHLWETEEERTEIREALRKRRESGGCSMWRNYLKGHPEAAKYAWEKEFVKGIKNE</sequence>
<accession>A0A382R7W7</accession>
<proteinExistence type="predicted"/>
<gene>
    <name evidence="1" type="ORF">METZ01_LOCUS346688</name>
</gene>
<evidence type="ECO:0000313" key="1">
    <source>
        <dbReference type="EMBL" id="SVC93834.1"/>
    </source>
</evidence>
<protein>
    <submittedName>
        <fullName evidence="1">Uncharacterized protein</fullName>
    </submittedName>
</protein>
<dbReference type="EMBL" id="UINC01119766">
    <property type="protein sequence ID" value="SVC93834.1"/>
    <property type="molecule type" value="Genomic_DNA"/>
</dbReference>
<dbReference type="AlphaFoldDB" id="A0A382R7W7"/>
<reference evidence="1" key="1">
    <citation type="submission" date="2018-05" db="EMBL/GenBank/DDBJ databases">
        <authorList>
            <person name="Lanie J.A."/>
            <person name="Ng W.-L."/>
            <person name="Kazmierczak K.M."/>
            <person name="Andrzejewski T.M."/>
            <person name="Davidsen T.M."/>
            <person name="Wayne K.J."/>
            <person name="Tettelin H."/>
            <person name="Glass J.I."/>
            <person name="Rusch D."/>
            <person name="Podicherti R."/>
            <person name="Tsui H.-C.T."/>
            <person name="Winkler M.E."/>
        </authorList>
    </citation>
    <scope>NUCLEOTIDE SEQUENCE</scope>
</reference>
<name>A0A382R7W7_9ZZZZ</name>
<organism evidence="1">
    <name type="scientific">marine metagenome</name>
    <dbReference type="NCBI Taxonomy" id="408172"/>
    <lineage>
        <taxon>unclassified sequences</taxon>
        <taxon>metagenomes</taxon>
        <taxon>ecological metagenomes</taxon>
    </lineage>
</organism>